<evidence type="ECO:0000256" key="7">
    <source>
        <dbReference type="ARBA" id="ARBA00023237"/>
    </source>
</evidence>
<evidence type="ECO:0000313" key="12">
    <source>
        <dbReference type="Proteomes" id="UP001253595"/>
    </source>
</evidence>
<keyword evidence="9" id="KW-0732">Signal</keyword>
<gene>
    <name evidence="11" type="ORF">J2X05_002947</name>
</gene>
<evidence type="ECO:0000256" key="8">
    <source>
        <dbReference type="PROSITE-ProRule" id="PRU00473"/>
    </source>
</evidence>
<evidence type="ECO:0000256" key="4">
    <source>
        <dbReference type="ARBA" id="ARBA00022452"/>
    </source>
</evidence>
<dbReference type="Gene3D" id="1.20.1600.10">
    <property type="entry name" value="Outer membrane efflux proteins (OEP)"/>
    <property type="match status" value="1"/>
</dbReference>
<dbReference type="InterPro" id="IPR006664">
    <property type="entry name" value="OMP_bac"/>
</dbReference>
<comment type="caution">
    <text evidence="11">The sequence shown here is derived from an EMBL/GenBank/DDBJ whole genome shotgun (WGS) entry which is preliminary data.</text>
</comment>
<dbReference type="PANTHER" id="PTHR30026:SF22">
    <property type="entry name" value="OUTER MEMBRANE EFFLUX PROTEIN"/>
    <property type="match status" value="1"/>
</dbReference>
<dbReference type="NCBIfam" id="TIGR01844">
    <property type="entry name" value="type_I_sec_TolC"/>
    <property type="match status" value="1"/>
</dbReference>
<dbReference type="PRINTS" id="PR01023">
    <property type="entry name" value="NAFLGMOTY"/>
</dbReference>
<dbReference type="InterPro" id="IPR036737">
    <property type="entry name" value="OmpA-like_sf"/>
</dbReference>
<dbReference type="PANTHER" id="PTHR30026">
    <property type="entry name" value="OUTER MEMBRANE PROTEIN TOLC"/>
    <property type="match status" value="1"/>
</dbReference>
<dbReference type="PRINTS" id="PR01021">
    <property type="entry name" value="OMPADOMAIN"/>
</dbReference>
<comment type="subcellular location">
    <subcellularLocation>
        <location evidence="1">Cell outer membrane</location>
    </subcellularLocation>
</comment>
<keyword evidence="4" id="KW-1134">Transmembrane beta strand</keyword>
<dbReference type="RefSeq" id="WP_310073634.1">
    <property type="nucleotide sequence ID" value="NZ_JAVDVX010000005.1"/>
</dbReference>
<evidence type="ECO:0000313" key="11">
    <source>
        <dbReference type="EMBL" id="MDR7090921.1"/>
    </source>
</evidence>
<dbReference type="InterPro" id="IPR006665">
    <property type="entry name" value="OmpA-like"/>
</dbReference>
<dbReference type="InterPro" id="IPR010130">
    <property type="entry name" value="T1SS_OMP_TolC"/>
</dbReference>
<dbReference type="Gene3D" id="3.30.1330.60">
    <property type="entry name" value="OmpA-like domain"/>
    <property type="match status" value="1"/>
</dbReference>
<sequence>MALSLFDRIALLKRISLISHSLVLMSVFAFTGQAAAQSTAANNVKDAALQAIESNPDVQASWHEFSASTHDVRVARAGYLPSVDIGVSTGKTNRDYDGRASYTNNQAQVTLSQMLFDGFRTSGEVDRFDSARLVRYYELLNTIETTALEAVRAYEDVKRNRELVNLARNNYVKHQEVFGQIEERATSGVGRRVDLEQVAGRLALAESNLLTEASNLHDVTARYLRVVGQLPAEDLAEVDLTQKKLPENIRSALTLAYQGNPGFHAAIKNISAAQAAVKVERAGYYPKAELRARQVTSRNQNGFDNRTDPDSYGDESAVELALTYNLYSGGANRAAVRRSLEQVNQAKDLRDQACVDLRQNTQIAYNDAQRIREQLTSLQQHRISSDKVRAAYSEQFNIGQRTLLDLLDAENEYFQASRALIIANGDLEIAYARSLAAMGSLLPALGIVRDGLGILHETKVNDSLNISESACPDVAPEALGRDDLISELTPLAGDALFDVGSSQLKAGAAQKLDQLIADIKATAKVVQISIEGHTDNTGTDALNIPLSKARAQRVRDYFVLNGLETIPMTVDGFGATRPVADNTSVVGKAANRRVDVTVTRSE</sequence>
<feature type="signal peptide" evidence="9">
    <location>
        <begin position="1"/>
        <end position="36"/>
    </location>
</feature>
<keyword evidence="12" id="KW-1185">Reference proteome</keyword>
<evidence type="ECO:0000256" key="5">
    <source>
        <dbReference type="ARBA" id="ARBA00022692"/>
    </source>
</evidence>
<dbReference type="InterPro" id="IPR003423">
    <property type="entry name" value="OMP_efflux"/>
</dbReference>
<dbReference type="Pfam" id="PF02321">
    <property type="entry name" value="OEP"/>
    <property type="match status" value="2"/>
</dbReference>
<evidence type="ECO:0000259" key="10">
    <source>
        <dbReference type="PROSITE" id="PS51123"/>
    </source>
</evidence>
<dbReference type="Pfam" id="PF00691">
    <property type="entry name" value="OmpA"/>
    <property type="match status" value="1"/>
</dbReference>
<accession>A0ABU1V0G2</accession>
<comment type="similarity">
    <text evidence="2">Belongs to the outer membrane factor (OMF) (TC 1.B.17) family.</text>
</comment>
<evidence type="ECO:0000256" key="6">
    <source>
        <dbReference type="ARBA" id="ARBA00023136"/>
    </source>
</evidence>
<keyword evidence="7" id="KW-0998">Cell outer membrane</keyword>
<evidence type="ECO:0000256" key="1">
    <source>
        <dbReference type="ARBA" id="ARBA00004442"/>
    </source>
</evidence>
<evidence type="ECO:0000256" key="9">
    <source>
        <dbReference type="SAM" id="SignalP"/>
    </source>
</evidence>
<organism evidence="11 12">
    <name type="scientific">Cellvibrio fibrivorans</name>
    <dbReference type="NCBI Taxonomy" id="126350"/>
    <lineage>
        <taxon>Bacteria</taxon>
        <taxon>Pseudomonadati</taxon>
        <taxon>Pseudomonadota</taxon>
        <taxon>Gammaproteobacteria</taxon>
        <taxon>Cellvibrionales</taxon>
        <taxon>Cellvibrionaceae</taxon>
        <taxon>Cellvibrio</taxon>
    </lineage>
</organism>
<reference evidence="11 12" key="1">
    <citation type="submission" date="2023-07" db="EMBL/GenBank/DDBJ databases">
        <title>Sorghum-associated microbial communities from plants grown in Nebraska, USA.</title>
        <authorList>
            <person name="Schachtman D."/>
        </authorList>
    </citation>
    <scope>NUCLEOTIDE SEQUENCE [LARGE SCALE GENOMIC DNA]</scope>
    <source>
        <strain evidence="11 12">BE190</strain>
    </source>
</reference>
<dbReference type="SUPFAM" id="SSF103088">
    <property type="entry name" value="OmpA-like"/>
    <property type="match status" value="1"/>
</dbReference>
<keyword evidence="3" id="KW-0813">Transport</keyword>
<keyword evidence="6 8" id="KW-0472">Membrane</keyword>
<name>A0ABU1V0G2_9GAMM</name>
<dbReference type="SUPFAM" id="SSF56954">
    <property type="entry name" value="Outer membrane efflux proteins (OEP)"/>
    <property type="match status" value="1"/>
</dbReference>
<dbReference type="InterPro" id="IPR051906">
    <property type="entry name" value="TolC-like"/>
</dbReference>
<keyword evidence="5" id="KW-0812">Transmembrane</keyword>
<feature type="domain" description="OmpA-like" evidence="10">
    <location>
        <begin position="484"/>
        <end position="602"/>
    </location>
</feature>
<dbReference type="Proteomes" id="UP001253595">
    <property type="component" value="Unassembled WGS sequence"/>
</dbReference>
<protein>
    <submittedName>
        <fullName evidence="11">Adhesin transport system outer membrane protein</fullName>
    </submittedName>
</protein>
<dbReference type="CDD" id="cd07185">
    <property type="entry name" value="OmpA_C-like"/>
    <property type="match status" value="1"/>
</dbReference>
<evidence type="ECO:0000256" key="2">
    <source>
        <dbReference type="ARBA" id="ARBA00007613"/>
    </source>
</evidence>
<dbReference type="EMBL" id="JAVDVX010000005">
    <property type="protein sequence ID" value="MDR7090921.1"/>
    <property type="molecule type" value="Genomic_DNA"/>
</dbReference>
<evidence type="ECO:0000256" key="3">
    <source>
        <dbReference type="ARBA" id="ARBA00022448"/>
    </source>
</evidence>
<proteinExistence type="inferred from homology"/>
<feature type="chain" id="PRO_5046510598" evidence="9">
    <location>
        <begin position="37"/>
        <end position="602"/>
    </location>
</feature>
<dbReference type="PROSITE" id="PS51123">
    <property type="entry name" value="OMPA_2"/>
    <property type="match status" value="1"/>
</dbReference>